<dbReference type="Gene3D" id="3.90.550.10">
    <property type="entry name" value="Spore Coat Polysaccharide Biosynthesis Protein SpsA, Chain A"/>
    <property type="match status" value="1"/>
</dbReference>
<keyword evidence="2 4" id="KW-0808">Transferase</keyword>
<dbReference type="PANTHER" id="PTHR22916">
    <property type="entry name" value="GLYCOSYLTRANSFERASE"/>
    <property type="match status" value="1"/>
</dbReference>
<dbReference type="Pfam" id="PF00535">
    <property type="entry name" value="Glycos_transf_2"/>
    <property type="match status" value="1"/>
</dbReference>
<dbReference type="InterPro" id="IPR001173">
    <property type="entry name" value="Glyco_trans_2-like"/>
</dbReference>
<reference evidence="4 5" key="1">
    <citation type="submission" date="2019-03" db="EMBL/GenBank/DDBJ databases">
        <title>Single cell metagenomics reveals metabolic interactions within the superorganism composed of flagellate Streblomastix strix and complex community of Bacteroidetes bacteria on its surface.</title>
        <authorList>
            <person name="Treitli S.C."/>
            <person name="Kolisko M."/>
            <person name="Husnik F."/>
            <person name="Keeling P."/>
            <person name="Hampl V."/>
        </authorList>
    </citation>
    <scope>NUCLEOTIDE SEQUENCE [LARGE SCALE GENOMIC DNA]</scope>
    <source>
        <strain evidence="4">St1</strain>
    </source>
</reference>
<evidence type="ECO:0000256" key="1">
    <source>
        <dbReference type="ARBA" id="ARBA00022676"/>
    </source>
</evidence>
<evidence type="ECO:0000313" key="5">
    <source>
        <dbReference type="Proteomes" id="UP000324575"/>
    </source>
</evidence>
<dbReference type="EC" id="2.4.-.-" evidence="4"/>
<dbReference type="Proteomes" id="UP000324575">
    <property type="component" value="Unassembled WGS sequence"/>
</dbReference>
<evidence type="ECO:0000259" key="3">
    <source>
        <dbReference type="Pfam" id="PF00535"/>
    </source>
</evidence>
<dbReference type="CDD" id="cd00761">
    <property type="entry name" value="Glyco_tranf_GTA_type"/>
    <property type="match status" value="1"/>
</dbReference>
<dbReference type="PANTHER" id="PTHR22916:SF51">
    <property type="entry name" value="GLYCOSYLTRANSFERASE EPSH-RELATED"/>
    <property type="match status" value="1"/>
</dbReference>
<protein>
    <submittedName>
        <fullName evidence="4">Putative glycosyltransferase EpsJ</fullName>
        <ecNumber evidence="4">2.4.-.-</ecNumber>
    </submittedName>
</protein>
<name>A0A5M8P5C1_9BACT</name>
<comment type="caution">
    <text evidence="4">The sequence shown here is derived from an EMBL/GenBank/DDBJ whole genome shotgun (WGS) entry which is preliminary data.</text>
</comment>
<dbReference type="AlphaFoldDB" id="A0A5M8P5C1"/>
<gene>
    <name evidence="4" type="ORF">EZS26_000278</name>
</gene>
<evidence type="ECO:0000256" key="2">
    <source>
        <dbReference type="ARBA" id="ARBA00022679"/>
    </source>
</evidence>
<dbReference type="SUPFAM" id="SSF53448">
    <property type="entry name" value="Nucleotide-diphospho-sugar transferases"/>
    <property type="match status" value="1"/>
</dbReference>
<dbReference type="EMBL" id="SNRX01000001">
    <property type="protein sequence ID" value="KAA6303727.1"/>
    <property type="molecule type" value="Genomic_DNA"/>
</dbReference>
<dbReference type="InterPro" id="IPR029044">
    <property type="entry name" value="Nucleotide-diphossugar_trans"/>
</dbReference>
<accession>A0A5M8P5C1</accession>
<dbReference type="GO" id="GO:0016758">
    <property type="term" value="F:hexosyltransferase activity"/>
    <property type="evidence" value="ECO:0007669"/>
    <property type="project" value="UniProtKB-ARBA"/>
</dbReference>
<keyword evidence="1 4" id="KW-0328">Glycosyltransferase</keyword>
<evidence type="ECO:0000313" key="4">
    <source>
        <dbReference type="EMBL" id="KAA6303727.1"/>
    </source>
</evidence>
<proteinExistence type="predicted"/>
<feature type="domain" description="Glycosyltransferase 2-like" evidence="3">
    <location>
        <begin position="2"/>
        <end position="124"/>
    </location>
</feature>
<sequence length="320" mass="37082">MDKCVLSIVNQTYSNLEILLIDDGSTDETGTLCDTWKNKDERIRVIHKQNEGSSYARKTGVENATGQYITFVDSDDWIDIGMYANMMTALLNTDSDIAQCGVCGAFEDGRIKHRTSEQKNGTFEIVGHIEGVLLLLEDKHWQSYMWNKIYKKKLFDTIEFPKGRGLDEDLTIAHHLFHDAAQSVYLPDEYYFYYHRSNSICNANTTVSQMKNCYDRINARYERYLFVAQHPEYHAMLVHVKNIVFSVGIAGLRNMVIYPQYFPDNYFNEYSKLLNAIAFSYRGIDPNLISPLKRIELCILRISPKLYKLVISFTKKLHVK</sequence>
<organism evidence="4 5">
    <name type="scientific">Candidatus Ordinivivax streblomastigis</name>
    <dbReference type="NCBI Taxonomy" id="2540710"/>
    <lineage>
        <taxon>Bacteria</taxon>
        <taxon>Pseudomonadati</taxon>
        <taxon>Bacteroidota</taxon>
        <taxon>Bacteroidia</taxon>
        <taxon>Bacteroidales</taxon>
        <taxon>Candidatus Ordinivivax</taxon>
    </lineage>
</organism>